<gene>
    <name evidence="1" type="ORF">DSM3645_14435</name>
</gene>
<dbReference type="AlphaFoldDB" id="A3ZS93"/>
<proteinExistence type="predicted"/>
<dbReference type="EMBL" id="AANZ01000008">
    <property type="protein sequence ID" value="EAQ80551.1"/>
    <property type="molecule type" value="Genomic_DNA"/>
</dbReference>
<reference evidence="1 2" key="1">
    <citation type="submission" date="2006-02" db="EMBL/GenBank/DDBJ databases">
        <authorList>
            <person name="Amann R."/>
            <person name="Ferriera S."/>
            <person name="Johnson J."/>
            <person name="Kravitz S."/>
            <person name="Halpern A."/>
            <person name="Remington K."/>
            <person name="Beeson K."/>
            <person name="Tran B."/>
            <person name="Rogers Y.-H."/>
            <person name="Friedman R."/>
            <person name="Venter J.C."/>
        </authorList>
    </citation>
    <scope>NUCLEOTIDE SEQUENCE [LARGE SCALE GENOMIC DNA]</scope>
    <source>
        <strain evidence="1 2">DSM 3645</strain>
    </source>
</reference>
<dbReference type="HOGENOM" id="CLU_1259417_0_0_0"/>
<comment type="caution">
    <text evidence="1">The sequence shown here is derived from an EMBL/GenBank/DDBJ whole genome shotgun (WGS) entry which is preliminary data.</text>
</comment>
<protein>
    <submittedName>
        <fullName evidence="1">Uncharacterized protein</fullName>
    </submittedName>
</protein>
<name>A3ZS93_9BACT</name>
<evidence type="ECO:0000313" key="2">
    <source>
        <dbReference type="Proteomes" id="UP000004358"/>
    </source>
</evidence>
<dbReference type="Proteomes" id="UP000004358">
    <property type="component" value="Unassembled WGS sequence"/>
</dbReference>
<accession>A3ZS93</accession>
<evidence type="ECO:0000313" key="1">
    <source>
        <dbReference type="EMBL" id="EAQ80551.1"/>
    </source>
</evidence>
<sequence>MHRVVKENPDLYLALKLLQEQSNRVLELKARMLAGQTDQAIARAIGFPVHGVATFAALYFDVRARLKATSWIRWVAIGVDPAQANSPETLFLLHAWKRGPMVIEPWLDYLGYEQESYNLGSVIGRQRAWIAHLIDVAQLPATSNISKSLWKASYFTLGNPPKAVESTSIRDTVSRNRATILAEYAWKKPKMDQVAEVGRRNQAPINAKPFTMGRLVKTG</sequence>
<organism evidence="1 2">
    <name type="scientific">Blastopirellula marina DSM 3645</name>
    <dbReference type="NCBI Taxonomy" id="314230"/>
    <lineage>
        <taxon>Bacteria</taxon>
        <taxon>Pseudomonadati</taxon>
        <taxon>Planctomycetota</taxon>
        <taxon>Planctomycetia</taxon>
        <taxon>Pirellulales</taxon>
        <taxon>Pirellulaceae</taxon>
        <taxon>Blastopirellula</taxon>
    </lineage>
</organism>